<dbReference type="InterPro" id="IPR015803">
    <property type="entry name" value="Cys-tRNA-ligase"/>
</dbReference>
<dbReference type="Gene3D" id="1.20.120.1910">
    <property type="entry name" value="Cysteine-tRNA ligase, C-terminal anti-codon recognition domain"/>
    <property type="match status" value="1"/>
</dbReference>
<dbReference type="PANTHER" id="PTHR10890:SF3">
    <property type="entry name" value="CYSTEINE--TRNA LIGASE, CYTOPLASMIC"/>
    <property type="match status" value="1"/>
</dbReference>
<evidence type="ECO:0000256" key="6">
    <source>
        <dbReference type="ARBA" id="ARBA00022833"/>
    </source>
</evidence>
<evidence type="ECO:0000256" key="5">
    <source>
        <dbReference type="ARBA" id="ARBA00022741"/>
    </source>
</evidence>
<organism evidence="12 13">
    <name type="scientific">Babesia caballi</name>
    <dbReference type="NCBI Taxonomy" id="5871"/>
    <lineage>
        <taxon>Eukaryota</taxon>
        <taxon>Sar</taxon>
        <taxon>Alveolata</taxon>
        <taxon>Apicomplexa</taxon>
        <taxon>Aconoidasida</taxon>
        <taxon>Piroplasmida</taxon>
        <taxon>Babesiidae</taxon>
        <taxon>Babesia</taxon>
    </lineage>
</organism>
<dbReference type="AlphaFoldDB" id="A0AAV4LY81"/>
<dbReference type="GeneID" id="94195587"/>
<evidence type="ECO:0000256" key="4">
    <source>
        <dbReference type="ARBA" id="ARBA00022723"/>
    </source>
</evidence>
<dbReference type="SUPFAM" id="SSF52374">
    <property type="entry name" value="Nucleotidylyl transferase"/>
    <property type="match status" value="1"/>
</dbReference>
<dbReference type="SUPFAM" id="SSF47323">
    <property type="entry name" value="Anticodon-binding domain of a subclass of class I aminoacyl-tRNA synthetases"/>
    <property type="match status" value="1"/>
</dbReference>
<dbReference type="InterPro" id="IPR014729">
    <property type="entry name" value="Rossmann-like_a/b/a_fold"/>
</dbReference>
<dbReference type="CDD" id="cd00672">
    <property type="entry name" value="CysRS_core"/>
    <property type="match status" value="1"/>
</dbReference>
<keyword evidence="6" id="KW-0862">Zinc</keyword>
<reference evidence="12 13" key="1">
    <citation type="submission" date="2021-06" db="EMBL/GenBank/DDBJ databases">
        <title>Genome sequence of Babesia caballi.</title>
        <authorList>
            <person name="Yamagishi J."/>
            <person name="Kidaka T."/>
            <person name="Ochi A."/>
        </authorList>
    </citation>
    <scope>NUCLEOTIDE SEQUENCE [LARGE SCALE GENOMIC DNA]</scope>
    <source>
        <strain evidence="12">USDA-D6B2</strain>
    </source>
</reference>
<evidence type="ECO:0000256" key="10">
    <source>
        <dbReference type="ARBA" id="ARBA00031499"/>
    </source>
</evidence>
<keyword evidence="9" id="KW-0030">Aminoacyl-tRNA synthetase</keyword>
<dbReference type="GO" id="GO:0006423">
    <property type="term" value="P:cysteinyl-tRNA aminoacylation"/>
    <property type="evidence" value="ECO:0007669"/>
    <property type="project" value="InterPro"/>
</dbReference>
<sequence>MFFVRTVFSFRLLSREAPITGRGLIHSHRCAAMAENEASSGLRDWVKPDKQGKYVSGLVLRNSLAVDAKVEFVPEKGRRINWYCCGPTVYDTAHLGHARTYVACDTIRSILARYFNYDVNLVINVTDIDDKIIQRANTEGCKFNELASRWETEFWEDMAALGVDPPNAITRVSEFLPEIIDYIETIIRNGYAYESEGSVYFDIGAFRSSEKHVYAKLEPTSFNDLSRMADGEGTLGEVSMHKKSPHDFALWKKAKPGEPFWQSPWGDGRPGWHIECSAMCSTMFGKDTVIDIHSGGVDLKFPHHDNEIAQSEAFSDCNRWVNYFLHFGHLHIQGLKMSKSLKNFISIKQLLSRYNKRQLRILFLTSRYDGTLNYNPGPQGMAEAVAIDETLFNFFSLLNSRLGKREDGQKLGEHDVKLAAEFDALKDTVHEAFLDNFDTPKVLQAICGFVGTLNSFLSTPHAYLKYAQGLSFKSYLYQILEVLKLVEPGFEYGAEKSNDGATSGPLLDHLVGLRAKTRLFAQQCMKTKEVDVDKTIELLKCCDKVRDEHLPELGILIEDRDDGECVVKFKSKDEQLKESQRKEELKQQRLQQEVSKRMTGVKSVQKEQQELLNTPPSDFIARKFPGKFSKFDEQHLPTHLSDGAPISKSERQSMAKVRGNVSFYMCSKILDKHTKQYLKRQECGK</sequence>
<dbReference type="EMBL" id="BPLF01000003">
    <property type="protein sequence ID" value="GIX64106.1"/>
    <property type="molecule type" value="Genomic_DNA"/>
</dbReference>
<feature type="domain" description="tRNA synthetases class I catalytic" evidence="11">
    <location>
        <begin position="73"/>
        <end position="375"/>
    </location>
</feature>
<dbReference type="FunFam" id="3.40.50.620:FF:000027">
    <property type="entry name" value="Cysteine--tRNA ligase, cytoplasmic"/>
    <property type="match status" value="1"/>
</dbReference>
<dbReference type="NCBIfam" id="TIGR00435">
    <property type="entry name" value="cysS"/>
    <property type="match status" value="1"/>
</dbReference>
<keyword evidence="4" id="KW-0479">Metal-binding</keyword>
<dbReference type="GO" id="GO:0046872">
    <property type="term" value="F:metal ion binding"/>
    <property type="evidence" value="ECO:0007669"/>
    <property type="project" value="UniProtKB-KW"/>
</dbReference>
<dbReference type="GO" id="GO:0005524">
    <property type="term" value="F:ATP binding"/>
    <property type="evidence" value="ECO:0007669"/>
    <property type="project" value="UniProtKB-KW"/>
</dbReference>
<evidence type="ECO:0000256" key="8">
    <source>
        <dbReference type="ARBA" id="ARBA00022917"/>
    </source>
</evidence>
<dbReference type="PRINTS" id="PR00983">
    <property type="entry name" value="TRNASYNTHCYS"/>
</dbReference>
<dbReference type="RefSeq" id="XP_067716175.1">
    <property type="nucleotide sequence ID" value="XM_067860074.1"/>
</dbReference>
<dbReference type="GO" id="GO:0004817">
    <property type="term" value="F:cysteine-tRNA ligase activity"/>
    <property type="evidence" value="ECO:0007669"/>
    <property type="project" value="UniProtKB-EC"/>
</dbReference>
<dbReference type="Pfam" id="PF01406">
    <property type="entry name" value="tRNA-synt_1e"/>
    <property type="match status" value="1"/>
</dbReference>
<keyword evidence="7" id="KW-0067">ATP-binding</keyword>
<dbReference type="HAMAP" id="MF_00041">
    <property type="entry name" value="Cys_tRNA_synth"/>
    <property type="match status" value="1"/>
</dbReference>
<gene>
    <name evidence="12" type="ORF">BcabD6B2_35410</name>
</gene>
<evidence type="ECO:0000259" key="11">
    <source>
        <dbReference type="Pfam" id="PF01406"/>
    </source>
</evidence>
<dbReference type="EC" id="6.1.1.16" evidence="2"/>
<keyword evidence="3" id="KW-0436">Ligase</keyword>
<evidence type="ECO:0000256" key="7">
    <source>
        <dbReference type="ARBA" id="ARBA00022840"/>
    </source>
</evidence>
<protein>
    <recommendedName>
        <fullName evidence="2">cysteine--tRNA ligase</fullName>
        <ecNumber evidence="2">6.1.1.16</ecNumber>
    </recommendedName>
    <alternativeName>
        <fullName evidence="10">Cysteinyl-tRNA synthetase</fullName>
    </alternativeName>
</protein>
<evidence type="ECO:0000313" key="12">
    <source>
        <dbReference type="EMBL" id="GIX64106.1"/>
    </source>
</evidence>
<evidence type="ECO:0000313" key="13">
    <source>
        <dbReference type="Proteomes" id="UP001497744"/>
    </source>
</evidence>
<evidence type="ECO:0000256" key="3">
    <source>
        <dbReference type="ARBA" id="ARBA00022598"/>
    </source>
</evidence>
<dbReference type="InterPro" id="IPR009080">
    <property type="entry name" value="tRNAsynth_Ia_anticodon-bd"/>
</dbReference>
<keyword evidence="8" id="KW-0648">Protein biosynthesis</keyword>
<dbReference type="Proteomes" id="UP001497744">
    <property type="component" value="Unassembled WGS sequence"/>
</dbReference>
<comment type="caution">
    <text evidence="12">The sequence shown here is derived from an EMBL/GenBank/DDBJ whole genome shotgun (WGS) entry which is preliminary data.</text>
</comment>
<dbReference type="InterPro" id="IPR024909">
    <property type="entry name" value="Cys-tRNA/MSH_ligase"/>
</dbReference>
<comment type="cofactor">
    <cofactor evidence="1">
        <name>Zn(2+)</name>
        <dbReference type="ChEBI" id="CHEBI:29105"/>
    </cofactor>
</comment>
<keyword evidence="5" id="KW-0547">Nucleotide-binding</keyword>
<proteinExistence type="inferred from homology"/>
<evidence type="ECO:0000256" key="2">
    <source>
        <dbReference type="ARBA" id="ARBA00012832"/>
    </source>
</evidence>
<evidence type="ECO:0000256" key="1">
    <source>
        <dbReference type="ARBA" id="ARBA00001947"/>
    </source>
</evidence>
<dbReference type="Gene3D" id="3.40.50.620">
    <property type="entry name" value="HUPs"/>
    <property type="match status" value="1"/>
</dbReference>
<accession>A0AAV4LY81</accession>
<dbReference type="GO" id="GO:0005737">
    <property type="term" value="C:cytoplasm"/>
    <property type="evidence" value="ECO:0007669"/>
    <property type="project" value="TreeGrafter"/>
</dbReference>
<evidence type="ECO:0000256" key="9">
    <source>
        <dbReference type="ARBA" id="ARBA00023146"/>
    </source>
</evidence>
<name>A0AAV4LY81_BABCB</name>
<dbReference type="PANTHER" id="PTHR10890">
    <property type="entry name" value="CYSTEINYL-TRNA SYNTHETASE"/>
    <property type="match status" value="1"/>
</dbReference>
<dbReference type="InterPro" id="IPR032678">
    <property type="entry name" value="tRNA-synt_1_cat_dom"/>
</dbReference>
<keyword evidence="13" id="KW-1185">Reference proteome</keyword>